<evidence type="ECO:0000313" key="2">
    <source>
        <dbReference type="EMBL" id="MDO1450994.1"/>
    </source>
</evidence>
<dbReference type="InterPro" id="IPR002559">
    <property type="entry name" value="Transposase_11"/>
</dbReference>
<keyword evidence="3" id="KW-1185">Reference proteome</keyword>
<organism evidence="2 3">
    <name type="scientific">Rhodocytophaga aerolata</name>
    <dbReference type="NCBI Taxonomy" id="455078"/>
    <lineage>
        <taxon>Bacteria</taxon>
        <taxon>Pseudomonadati</taxon>
        <taxon>Bacteroidota</taxon>
        <taxon>Cytophagia</taxon>
        <taxon>Cytophagales</taxon>
        <taxon>Rhodocytophagaceae</taxon>
        <taxon>Rhodocytophaga</taxon>
    </lineage>
</organism>
<sequence length="106" mass="11757">MSPSAAILDSQSVKTTFVGGQRGFDAAKRIKGRKRHILLDTLGLLLSVVVHRVDIDERKGAGFVLNRLCKLKKLFPGLSVIFADGGYSGEFEAFVRKTFRWMLQCA</sequence>
<name>A0ABT8RG85_9BACT</name>
<dbReference type="PANTHER" id="PTHR30007">
    <property type="entry name" value="PHP DOMAIN PROTEIN"/>
    <property type="match status" value="1"/>
</dbReference>
<dbReference type="PANTHER" id="PTHR30007:SF0">
    <property type="entry name" value="TRANSPOSASE"/>
    <property type="match status" value="1"/>
</dbReference>
<dbReference type="Proteomes" id="UP001168528">
    <property type="component" value="Unassembled WGS sequence"/>
</dbReference>
<dbReference type="Pfam" id="PF01609">
    <property type="entry name" value="DDE_Tnp_1"/>
    <property type="match status" value="1"/>
</dbReference>
<dbReference type="RefSeq" id="WP_302041794.1">
    <property type="nucleotide sequence ID" value="NZ_JAUKPO010000040.1"/>
</dbReference>
<gene>
    <name evidence="2" type="ORF">Q0590_32265</name>
</gene>
<accession>A0ABT8RG85</accession>
<reference evidence="2" key="1">
    <citation type="submission" date="2023-07" db="EMBL/GenBank/DDBJ databases">
        <title>The genome sequence of Rhodocytophaga aerolata KACC 12507.</title>
        <authorList>
            <person name="Zhang X."/>
        </authorList>
    </citation>
    <scope>NUCLEOTIDE SEQUENCE</scope>
    <source>
        <strain evidence="2">KACC 12507</strain>
    </source>
</reference>
<evidence type="ECO:0000259" key="1">
    <source>
        <dbReference type="Pfam" id="PF01609"/>
    </source>
</evidence>
<proteinExistence type="predicted"/>
<comment type="caution">
    <text evidence="2">The sequence shown here is derived from an EMBL/GenBank/DDBJ whole genome shotgun (WGS) entry which is preliminary data.</text>
</comment>
<protein>
    <submittedName>
        <fullName evidence="2">Transposase</fullName>
    </submittedName>
</protein>
<feature type="domain" description="Transposase IS4-like" evidence="1">
    <location>
        <begin position="3"/>
        <end position="90"/>
    </location>
</feature>
<evidence type="ECO:0000313" key="3">
    <source>
        <dbReference type="Proteomes" id="UP001168528"/>
    </source>
</evidence>
<dbReference type="EMBL" id="JAUKPO010000040">
    <property type="protein sequence ID" value="MDO1450994.1"/>
    <property type="molecule type" value="Genomic_DNA"/>
</dbReference>